<dbReference type="InterPro" id="IPR010288">
    <property type="entry name" value="EcsB_ABC"/>
</dbReference>
<keyword evidence="3" id="KW-1185">Reference proteome</keyword>
<organism evidence="2 3">
    <name type="scientific">Paenibacillus wenxiniae</name>
    <dbReference type="NCBI Taxonomy" id="1636843"/>
    <lineage>
        <taxon>Bacteria</taxon>
        <taxon>Bacillati</taxon>
        <taxon>Bacillota</taxon>
        <taxon>Bacilli</taxon>
        <taxon>Bacillales</taxon>
        <taxon>Paenibacillaceae</taxon>
        <taxon>Paenibacillus</taxon>
    </lineage>
</organism>
<accession>A0ABW4RLC8</accession>
<feature type="transmembrane region" description="Helical" evidence="1">
    <location>
        <begin position="191"/>
        <end position="209"/>
    </location>
</feature>
<dbReference type="RefSeq" id="WP_347325469.1">
    <property type="nucleotide sequence ID" value="NZ_JBCGUH010000006.1"/>
</dbReference>
<keyword evidence="1" id="KW-0812">Transmembrane</keyword>
<feature type="transmembrane region" description="Helical" evidence="1">
    <location>
        <begin position="25"/>
        <end position="46"/>
    </location>
</feature>
<dbReference type="Pfam" id="PF05975">
    <property type="entry name" value="EcsB"/>
    <property type="match status" value="1"/>
</dbReference>
<feature type="transmembrane region" description="Helical" evidence="1">
    <location>
        <begin position="58"/>
        <end position="76"/>
    </location>
</feature>
<proteinExistence type="predicted"/>
<name>A0ABW4RLC8_9BACL</name>
<protein>
    <submittedName>
        <fullName evidence="2">ABC transporter permease</fullName>
    </submittedName>
</protein>
<feature type="transmembrane region" description="Helical" evidence="1">
    <location>
        <begin position="372"/>
        <end position="389"/>
    </location>
</feature>
<feature type="transmembrane region" description="Helical" evidence="1">
    <location>
        <begin position="304"/>
        <end position="323"/>
    </location>
</feature>
<dbReference type="PIRSF" id="PIRSF037259">
    <property type="entry name" value="EcsB_ABC"/>
    <property type="match status" value="1"/>
</dbReference>
<feature type="transmembrane region" description="Helical" evidence="1">
    <location>
        <begin position="112"/>
        <end position="130"/>
    </location>
</feature>
<evidence type="ECO:0000256" key="1">
    <source>
        <dbReference type="SAM" id="Phobius"/>
    </source>
</evidence>
<feature type="transmembrane region" description="Helical" evidence="1">
    <location>
        <begin position="281"/>
        <end position="298"/>
    </location>
</feature>
<feature type="transmembrane region" description="Helical" evidence="1">
    <location>
        <begin position="136"/>
        <end position="154"/>
    </location>
</feature>
<gene>
    <name evidence="2" type="ORF">ACFSC9_13455</name>
</gene>
<dbReference type="Proteomes" id="UP001597233">
    <property type="component" value="Unassembled WGS sequence"/>
</dbReference>
<comment type="caution">
    <text evidence="2">The sequence shown here is derived from an EMBL/GenBank/DDBJ whole genome shotgun (WGS) entry which is preliminary data.</text>
</comment>
<keyword evidence="1" id="KW-0472">Membrane</keyword>
<sequence length="408" mass="47237">MTNLPELRQKRRGDFWAQILPYTQYIIQSGVAVLTFFLLIAFAAWYTTFVQNIPAGLPVYWIMLVLFTPLTVYGSVRTYMRPADVVFMLPLETQMKSYFAPAWRGGMIGKSFWLMILVIVAWPFYVRAVMEPKPLLVLLICILLLKGTSNYGSWQEMRMEGQRARVSYRLLRYVAMIGLLGALLWLPLPMAIIVLAAGIIVYIICLRLPGKVAVPWERLIAAEKNHAAAVMRMLGWFVDVPTGERKVNHRRWLSFIGRRLPWKQEQAFRFLLTRTFVRTELLPTLSRFVVFGIILIMLARESWFGIAVYLLFIILAGMQLTMLRKQHTDTLWLSIYPLPPAARRLETIRLITIVQWVVAVVLWLPIAITGNIIWLTGALIAGLLIVWIQRASLNRKWLRELQLEEEFE</sequence>
<keyword evidence="1" id="KW-1133">Transmembrane helix</keyword>
<evidence type="ECO:0000313" key="2">
    <source>
        <dbReference type="EMBL" id="MFD1886529.1"/>
    </source>
</evidence>
<evidence type="ECO:0000313" key="3">
    <source>
        <dbReference type="Proteomes" id="UP001597233"/>
    </source>
</evidence>
<dbReference type="EMBL" id="JBHUEH010000016">
    <property type="protein sequence ID" value="MFD1886529.1"/>
    <property type="molecule type" value="Genomic_DNA"/>
</dbReference>
<reference evidence="3" key="1">
    <citation type="journal article" date="2019" name="Int. J. Syst. Evol. Microbiol.">
        <title>The Global Catalogue of Microorganisms (GCM) 10K type strain sequencing project: providing services to taxonomists for standard genome sequencing and annotation.</title>
        <authorList>
            <consortium name="The Broad Institute Genomics Platform"/>
            <consortium name="The Broad Institute Genome Sequencing Center for Infectious Disease"/>
            <person name="Wu L."/>
            <person name="Ma J."/>
        </authorList>
    </citation>
    <scope>NUCLEOTIDE SEQUENCE [LARGE SCALE GENOMIC DNA]</scope>
    <source>
        <strain evidence="3">CCUG 54950</strain>
    </source>
</reference>